<accession>A0A392R2C4</accession>
<feature type="non-terminal residue" evidence="1">
    <location>
        <position position="1"/>
    </location>
</feature>
<sequence>TVSVTEEIDGACESNNAVSEGSLMHKKVHSSMMSLALEETTYSSCRKSRHWKMHFKTPRW</sequence>
<dbReference type="Proteomes" id="UP000265520">
    <property type="component" value="Unassembled WGS sequence"/>
</dbReference>
<evidence type="ECO:0000313" key="1">
    <source>
        <dbReference type="EMBL" id="MCI29695.1"/>
    </source>
</evidence>
<evidence type="ECO:0000313" key="2">
    <source>
        <dbReference type="Proteomes" id="UP000265520"/>
    </source>
</evidence>
<dbReference type="EMBL" id="LXQA010174338">
    <property type="protein sequence ID" value="MCI29695.1"/>
    <property type="molecule type" value="Genomic_DNA"/>
</dbReference>
<dbReference type="AlphaFoldDB" id="A0A392R2C4"/>
<proteinExistence type="predicted"/>
<keyword evidence="2" id="KW-1185">Reference proteome</keyword>
<protein>
    <submittedName>
        <fullName evidence="1">Uncharacterized protein</fullName>
    </submittedName>
</protein>
<name>A0A392R2C4_9FABA</name>
<reference evidence="1 2" key="1">
    <citation type="journal article" date="2018" name="Front. Plant Sci.">
        <title>Red Clover (Trifolium pratense) and Zigzag Clover (T. medium) - A Picture of Genomic Similarities and Differences.</title>
        <authorList>
            <person name="Dluhosova J."/>
            <person name="Istvanek J."/>
            <person name="Nedelnik J."/>
            <person name="Repkova J."/>
        </authorList>
    </citation>
    <scope>NUCLEOTIDE SEQUENCE [LARGE SCALE GENOMIC DNA]</scope>
    <source>
        <strain evidence="2">cv. 10/8</strain>
        <tissue evidence="1">Leaf</tissue>
    </source>
</reference>
<comment type="caution">
    <text evidence="1">The sequence shown here is derived from an EMBL/GenBank/DDBJ whole genome shotgun (WGS) entry which is preliminary data.</text>
</comment>
<organism evidence="1 2">
    <name type="scientific">Trifolium medium</name>
    <dbReference type="NCBI Taxonomy" id="97028"/>
    <lineage>
        <taxon>Eukaryota</taxon>
        <taxon>Viridiplantae</taxon>
        <taxon>Streptophyta</taxon>
        <taxon>Embryophyta</taxon>
        <taxon>Tracheophyta</taxon>
        <taxon>Spermatophyta</taxon>
        <taxon>Magnoliopsida</taxon>
        <taxon>eudicotyledons</taxon>
        <taxon>Gunneridae</taxon>
        <taxon>Pentapetalae</taxon>
        <taxon>rosids</taxon>
        <taxon>fabids</taxon>
        <taxon>Fabales</taxon>
        <taxon>Fabaceae</taxon>
        <taxon>Papilionoideae</taxon>
        <taxon>50 kb inversion clade</taxon>
        <taxon>NPAAA clade</taxon>
        <taxon>Hologalegina</taxon>
        <taxon>IRL clade</taxon>
        <taxon>Trifolieae</taxon>
        <taxon>Trifolium</taxon>
    </lineage>
</organism>